<dbReference type="Pfam" id="PF00404">
    <property type="entry name" value="Dockerin_1"/>
    <property type="match status" value="1"/>
</dbReference>
<gene>
    <name evidence="1" type="ORF">RUMCAL_02175</name>
</gene>
<dbReference type="InterPro" id="IPR002105">
    <property type="entry name" value="Dockerin_1_rpt"/>
</dbReference>
<dbReference type="GO" id="GO:0000272">
    <property type="term" value="P:polysaccharide catabolic process"/>
    <property type="evidence" value="ECO:0007669"/>
    <property type="project" value="InterPro"/>
</dbReference>
<dbReference type="PROSITE" id="PS00018">
    <property type="entry name" value="EF_HAND_1"/>
    <property type="match status" value="1"/>
</dbReference>
<name>U2KNV7_9FIRM</name>
<dbReference type="AlphaFoldDB" id="U2KNV7"/>
<protein>
    <submittedName>
        <fullName evidence="1">Dockerin type I repeat-containing domain protein</fullName>
    </submittedName>
</protein>
<dbReference type="EMBL" id="AWVF01000274">
    <property type="protein sequence ID" value="ERJ93750.1"/>
    <property type="molecule type" value="Genomic_DNA"/>
</dbReference>
<organism evidence="1 2">
    <name type="scientific">Ruminococcus callidus ATCC 27760</name>
    <dbReference type="NCBI Taxonomy" id="411473"/>
    <lineage>
        <taxon>Bacteria</taxon>
        <taxon>Bacillati</taxon>
        <taxon>Bacillota</taxon>
        <taxon>Clostridia</taxon>
        <taxon>Eubacteriales</taxon>
        <taxon>Oscillospiraceae</taxon>
        <taxon>Ruminococcus</taxon>
    </lineage>
</organism>
<accession>U2KNV7</accession>
<reference evidence="1 2" key="1">
    <citation type="submission" date="2013-07" db="EMBL/GenBank/DDBJ databases">
        <authorList>
            <person name="Weinstock G."/>
            <person name="Sodergren E."/>
            <person name="Wylie T."/>
            <person name="Fulton L."/>
            <person name="Fulton R."/>
            <person name="Fronick C."/>
            <person name="O'Laughlin M."/>
            <person name="Godfrey J."/>
            <person name="Miner T."/>
            <person name="Herter B."/>
            <person name="Appelbaum E."/>
            <person name="Cordes M."/>
            <person name="Lek S."/>
            <person name="Wollam A."/>
            <person name="Pepin K.H."/>
            <person name="Palsikar V.B."/>
            <person name="Mitreva M."/>
            <person name="Wilson R.K."/>
        </authorList>
    </citation>
    <scope>NUCLEOTIDE SEQUENCE [LARGE SCALE GENOMIC DNA]</scope>
    <source>
        <strain evidence="1 2">ATCC 27760</strain>
    </source>
</reference>
<dbReference type="SUPFAM" id="SSF63446">
    <property type="entry name" value="Type I dockerin domain"/>
    <property type="match status" value="1"/>
</dbReference>
<dbReference type="GO" id="GO:0004553">
    <property type="term" value="F:hydrolase activity, hydrolyzing O-glycosyl compounds"/>
    <property type="evidence" value="ECO:0007669"/>
    <property type="project" value="InterPro"/>
</dbReference>
<dbReference type="PATRIC" id="fig|411473.3.peg.1794"/>
<dbReference type="Gene3D" id="1.10.1330.10">
    <property type="entry name" value="Dockerin domain"/>
    <property type="match status" value="1"/>
</dbReference>
<dbReference type="InterPro" id="IPR036439">
    <property type="entry name" value="Dockerin_dom_sf"/>
</dbReference>
<dbReference type="STRING" id="411473.RUMCAL_02175"/>
<dbReference type="Proteomes" id="UP000016662">
    <property type="component" value="Unassembled WGS sequence"/>
</dbReference>
<comment type="caution">
    <text evidence="1">The sequence shown here is derived from an EMBL/GenBank/DDBJ whole genome shotgun (WGS) entry which is preliminary data.</text>
</comment>
<dbReference type="CDD" id="cd14256">
    <property type="entry name" value="Dockerin_I"/>
    <property type="match status" value="1"/>
</dbReference>
<dbReference type="HOGENOM" id="CLU_1061240_0_0_9"/>
<evidence type="ECO:0000313" key="1">
    <source>
        <dbReference type="EMBL" id="ERJ93750.1"/>
    </source>
</evidence>
<dbReference type="InterPro" id="IPR018247">
    <property type="entry name" value="EF_Hand_1_Ca_BS"/>
</dbReference>
<keyword evidence="2" id="KW-1185">Reference proteome</keyword>
<sequence length="233" mass="25384">MAVKTTEIYHIFNQKGVLFMKIRKGISAVLAGVMALAALPVSAMSASAEGAYALGDVDMDGFITGHDAAMVTHALYVDNEAMTAEQLKLADVNGDGVVDQSDADWIHENQVYELGKTDKRFRMNAMTVYYQAYCIAADGTGNNGELQYSLEKGADLWEGGSYDDKVLPEVCYNLLDVNGDGVLTVDDILLTAFDVCYMGCGASKTIYFEEGRYDLTEDTIPVDDYQPARINMG</sequence>
<proteinExistence type="predicted"/>
<evidence type="ECO:0000313" key="2">
    <source>
        <dbReference type="Proteomes" id="UP000016662"/>
    </source>
</evidence>